<gene>
    <name evidence="9 13" type="primary">dnaK</name>
    <name evidence="13" type="ORF">RG1141_CH42640</name>
</gene>
<protein>
    <recommendedName>
        <fullName evidence="3 9">Chaperone protein DnaK</fullName>
    </recommendedName>
    <alternativeName>
        <fullName evidence="9">HSP70</fullName>
    </alternativeName>
    <alternativeName>
        <fullName evidence="9">Heat shock 70 kDa protein</fullName>
    </alternativeName>
    <alternativeName>
        <fullName evidence="9">Heat shock protein 70</fullName>
    </alternativeName>
</protein>
<dbReference type="Proteomes" id="UP000028186">
    <property type="component" value="Chromosome I"/>
</dbReference>
<dbReference type="FunFam" id="3.30.420.40:FF:000004">
    <property type="entry name" value="Molecular chaperone DnaK"/>
    <property type="match status" value="1"/>
</dbReference>
<dbReference type="PANTHER" id="PTHR19375">
    <property type="entry name" value="HEAT SHOCK PROTEIN 70KDA"/>
    <property type="match status" value="1"/>
</dbReference>
<evidence type="ECO:0000256" key="1">
    <source>
        <dbReference type="ARBA" id="ARBA00002290"/>
    </source>
</evidence>
<dbReference type="CDD" id="cd11733">
    <property type="entry name" value="ASKHA_NBD_HSP70_HSPA9"/>
    <property type="match status" value="1"/>
</dbReference>
<organism evidence="13 14">
    <name type="scientific">Neorhizobium galegae bv. officinalis bv. officinalis str. HAMBI 1141</name>
    <dbReference type="NCBI Taxonomy" id="1028801"/>
    <lineage>
        <taxon>Bacteria</taxon>
        <taxon>Pseudomonadati</taxon>
        <taxon>Pseudomonadota</taxon>
        <taxon>Alphaproteobacteria</taxon>
        <taxon>Hyphomicrobiales</taxon>
        <taxon>Rhizobiaceae</taxon>
        <taxon>Rhizobium/Agrobacterium group</taxon>
        <taxon>Neorhizobium</taxon>
    </lineage>
</organism>
<dbReference type="InterPro" id="IPR013126">
    <property type="entry name" value="Hsp_70_fam"/>
</dbReference>
<evidence type="ECO:0000256" key="5">
    <source>
        <dbReference type="ARBA" id="ARBA00022741"/>
    </source>
</evidence>
<dbReference type="PROSITE" id="PS00297">
    <property type="entry name" value="HSP70_1"/>
    <property type="match status" value="1"/>
</dbReference>
<dbReference type="InterPro" id="IPR029048">
    <property type="entry name" value="HSP70_C_sf"/>
</dbReference>
<dbReference type="FunFam" id="3.90.640.10:FF:000003">
    <property type="entry name" value="Molecular chaperone DnaK"/>
    <property type="match status" value="1"/>
</dbReference>
<dbReference type="SUPFAM" id="SSF53067">
    <property type="entry name" value="Actin-like ATPase domain"/>
    <property type="match status" value="2"/>
</dbReference>
<dbReference type="FunFam" id="1.20.1270.10:FF:000001">
    <property type="entry name" value="Molecular chaperone DnaK"/>
    <property type="match status" value="1"/>
</dbReference>
<accession>A0A068TDH5</accession>
<feature type="modified residue" description="Phosphothreonine; by autocatalysis" evidence="9">
    <location>
        <position position="198"/>
    </location>
</feature>
<dbReference type="Gene3D" id="3.30.420.40">
    <property type="match status" value="2"/>
</dbReference>
<dbReference type="RefSeq" id="WP_038547978.1">
    <property type="nucleotide sequence ID" value="NZ_HG938355.1"/>
</dbReference>
<dbReference type="InterPro" id="IPR012725">
    <property type="entry name" value="Chaperone_DnaK"/>
</dbReference>
<name>A0A068TDH5_NEOGA</name>
<keyword evidence="8 9" id="KW-0143">Chaperone</keyword>
<feature type="compositionally biased region" description="Basic and acidic residues" evidence="12">
    <location>
        <begin position="540"/>
        <end position="550"/>
    </location>
</feature>
<sequence length="633" mass="68012">MAKVIGIDLGTTNSCVAIMDGKDAKVIENAEGARTTPSMVAFSDDGERLVGQPAKRQAVTNPTNTLFAVKRLIGRRYEDPTVEKDKGLVPFDIVKGDNGDAWVKAQGKNYSPAQVSAMILQKMKETAESYLGEKVEKAVITVPAYFNDAQRQATKDAGRIAGLEVLRIINEPTAAALAYGLDKKDGKTIAVYDLGGGTFDISVLEIGDGVFEVKSTNGDTFLGGEDFDMRLVEYLANEFKKDQGIDLKNDKLALQRLKEAAEKAKIELSSSQQTEINLPFITADASGPKHLTLKLTRAKFESLVDDLVQRTIAPCKAALKDAGVTAAEIDEVVLVGGMSRMPKVQEVVKQLFGKEPHKGVNPDEVVALGAAIQAGVLQGDVKDVLLLDVTPLSLGIETLGGVFTRLIDRNTTIPTKKSQTFSTAEDNQQAVTIRVSQGEREMAQDNKLLGQFDLVGLPPSPRGMPQIEVTFDIDANGIVQVSAKDKGTGKEQQIRIQASGGLSDAEIEKMVKDAEANAEADKKRRAGVEAKNQAESLVHSSEKSLKEYGDKVSETDRKAIEDAIASLKAAVEAPEPDADDIQAKTQILMDVSMKLGQAIYEAQQAEGGEGSTGGKDDIVDADYEEVKDDKKSA</sequence>
<dbReference type="Gene3D" id="3.90.640.10">
    <property type="entry name" value="Actin, Chain A, domain 4"/>
    <property type="match status" value="1"/>
</dbReference>
<comment type="function">
    <text evidence="1 9">Acts as a chaperone.</text>
</comment>
<dbReference type="FunFam" id="3.30.30.30:FF:000003">
    <property type="entry name" value="Heat shock protein 9"/>
    <property type="match status" value="1"/>
</dbReference>
<evidence type="ECO:0000313" key="14">
    <source>
        <dbReference type="Proteomes" id="UP000028186"/>
    </source>
</evidence>
<dbReference type="FunFam" id="2.60.34.10:FF:000014">
    <property type="entry name" value="Chaperone protein DnaK HSP70"/>
    <property type="match status" value="1"/>
</dbReference>
<evidence type="ECO:0000256" key="4">
    <source>
        <dbReference type="ARBA" id="ARBA00022553"/>
    </source>
</evidence>
<dbReference type="NCBIfam" id="TIGR02350">
    <property type="entry name" value="prok_dnaK"/>
    <property type="match status" value="1"/>
</dbReference>
<dbReference type="SUPFAM" id="SSF100920">
    <property type="entry name" value="Heat shock protein 70kD (HSP70), peptide-binding domain"/>
    <property type="match status" value="1"/>
</dbReference>
<keyword evidence="5 9" id="KW-0547">Nucleotide-binding</keyword>
<dbReference type="InterPro" id="IPR018181">
    <property type="entry name" value="Heat_shock_70_CS"/>
</dbReference>
<dbReference type="Gene3D" id="2.60.34.10">
    <property type="entry name" value="Substrate Binding Domain Of DNAk, Chain A, domain 1"/>
    <property type="match status" value="1"/>
</dbReference>
<dbReference type="GO" id="GO:0140662">
    <property type="term" value="F:ATP-dependent protein folding chaperone"/>
    <property type="evidence" value="ECO:0007669"/>
    <property type="project" value="InterPro"/>
</dbReference>
<evidence type="ECO:0000256" key="6">
    <source>
        <dbReference type="ARBA" id="ARBA00022840"/>
    </source>
</evidence>
<dbReference type="HAMAP" id="MF_00332">
    <property type="entry name" value="DnaK"/>
    <property type="match status" value="1"/>
</dbReference>
<evidence type="ECO:0000256" key="7">
    <source>
        <dbReference type="ARBA" id="ARBA00023016"/>
    </source>
</evidence>
<dbReference type="AlphaFoldDB" id="A0A068TDH5"/>
<proteinExistence type="evidence at transcript level"/>
<evidence type="ECO:0000256" key="8">
    <source>
        <dbReference type="ARBA" id="ARBA00023186"/>
    </source>
</evidence>
<evidence type="ECO:0000256" key="11">
    <source>
        <dbReference type="SAM" id="Coils"/>
    </source>
</evidence>
<feature type="compositionally biased region" description="Basic and acidic residues" evidence="12">
    <location>
        <begin position="518"/>
        <end position="528"/>
    </location>
</feature>
<dbReference type="PATRIC" id="fig|1028801.3.peg.4333"/>
<evidence type="ECO:0000313" key="13">
    <source>
        <dbReference type="EMBL" id="CDN56577.1"/>
    </source>
</evidence>
<dbReference type="HOGENOM" id="CLU_005965_2_1_5"/>
<dbReference type="KEGG" id="ngl:RG1141_CH42640"/>
<dbReference type="Gene3D" id="1.20.1270.10">
    <property type="match status" value="1"/>
</dbReference>
<dbReference type="NCBIfam" id="NF001413">
    <property type="entry name" value="PRK00290.1"/>
    <property type="match status" value="1"/>
</dbReference>
<dbReference type="PROSITE" id="PS01036">
    <property type="entry name" value="HSP70_3"/>
    <property type="match status" value="1"/>
</dbReference>
<evidence type="ECO:0000256" key="3">
    <source>
        <dbReference type="ARBA" id="ARBA00014415"/>
    </source>
</evidence>
<dbReference type="FunFam" id="3.30.420.40:FF:000020">
    <property type="entry name" value="Chaperone protein HscA homolog"/>
    <property type="match status" value="1"/>
</dbReference>
<keyword evidence="7 9" id="KW-0346">Stress response</keyword>
<feature type="region of interest" description="Disordered" evidence="12">
    <location>
        <begin position="604"/>
        <end position="633"/>
    </location>
</feature>
<dbReference type="EMBL" id="HG938355">
    <property type="protein sequence ID" value="CDN56577.1"/>
    <property type="molecule type" value="Genomic_DNA"/>
</dbReference>
<keyword evidence="11" id="KW-0175">Coiled coil</keyword>
<dbReference type="GO" id="GO:0005524">
    <property type="term" value="F:ATP binding"/>
    <property type="evidence" value="ECO:0007669"/>
    <property type="project" value="UniProtKB-UniRule"/>
</dbReference>
<keyword evidence="6 9" id="KW-0067">ATP-binding</keyword>
<dbReference type="InterPro" id="IPR043129">
    <property type="entry name" value="ATPase_NBD"/>
</dbReference>
<evidence type="ECO:0000256" key="2">
    <source>
        <dbReference type="ARBA" id="ARBA00007381"/>
    </source>
</evidence>
<dbReference type="Pfam" id="PF00012">
    <property type="entry name" value="HSP70"/>
    <property type="match status" value="1"/>
</dbReference>
<feature type="coiled-coil region" evidence="11">
    <location>
        <begin position="247"/>
        <end position="274"/>
    </location>
</feature>
<dbReference type="GO" id="GO:0051082">
    <property type="term" value="F:unfolded protein binding"/>
    <property type="evidence" value="ECO:0007669"/>
    <property type="project" value="InterPro"/>
</dbReference>
<dbReference type="eggNOG" id="COG0443">
    <property type="taxonomic scope" value="Bacteria"/>
</dbReference>
<dbReference type="SUPFAM" id="SSF100934">
    <property type="entry name" value="Heat shock protein 70kD (HSP70), C-terminal subdomain"/>
    <property type="match status" value="1"/>
</dbReference>
<dbReference type="PROSITE" id="PS00329">
    <property type="entry name" value="HSP70_2"/>
    <property type="match status" value="1"/>
</dbReference>
<keyword evidence="4 9" id="KW-0597">Phosphoprotein</keyword>
<dbReference type="InterPro" id="IPR029047">
    <property type="entry name" value="HSP70_peptide-bd_sf"/>
</dbReference>
<evidence type="ECO:0000256" key="10">
    <source>
        <dbReference type="RuleBase" id="RU003322"/>
    </source>
</evidence>
<comment type="induction">
    <text evidence="9">By stress conditions e.g. heat shock.</text>
</comment>
<dbReference type="GO" id="GO:0005737">
    <property type="term" value="C:cytoplasm"/>
    <property type="evidence" value="ECO:0007669"/>
    <property type="project" value="UniProtKB-ARBA"/>
</dbReference>
<reference evidence="14" key="1">
    <citation type="journal article" date="2014" name="BMC Genomics">
        <title>Genome sequencing of two Neorhizobium galegae strains reveals a noeT gene responsible for the unusual acetylation of the nodulation factors.</title>
        <authorList>
            <person name="Osterman J."/>
            <person name="Marsh J."/>
            <person name="Laine P.K."/>
            <person name="Zeng Z."/>
            <person name="Alatalo E."/>
            <person name="Sullivan J.T."/>
            <person name="Young J.P."/>
            <person name="Thomas-Oates J."/>
            <person name="Paulin L."/>
            <person name="Lindstrom K."/>
        </authorList>
    </citation>
    <scope>NUCLEOTIDE SEQUENCE [LARGE SCALE GENOMIC DNA]</scope>
    <source>
        <strain evidence="14">HAMBI 1141</strain>
    </source>
</reference>
<dbReference type="PRINTS" id="PR00301">
    <property type="entry name" value="HEATSHOCK70"/>
</dbReference>
<evidence type="ECO:0000256" key="9">
    <source>
        <dbReference type="HAMAP-Rule" id="MF_00332"/>
    </source>
</evidence>
<dbReference type="NCBIfam" id="NF003520">
    <property type="entry name" value="PRK05183.1"/>
    <property type="match status" value="1"/>
</dbReference>
<comment type="similarity">
    <text evidence="2 9 10">Belongs to the heat shock protein 70 family.</text>
</comment>
<evidence type="ECO:0000256" key="12">
    <source>
        <dbReference type="SAM" id="MobiDB-lite"/>
    </source>
</evidence>
<feature type="region of interest" description="Disordered" evidence="12">
    <location>
        <begin position="518"/>
        <end position="550"/>
    </location>
</feature>